<organism evidence="2 3">
    <name type="scientific">Dissostichus mawsoni</name>
    <name type="common">Antarctic cod</name>
    <dbReference type="NCBI Taxonomy" id="36200"/>
    <lineage>
        <taxon>Eukaryota</taxon>
        <taxon>Metazoa</taxon>
        <taxon>Chordata</taxon>
        <taxon>Craniata</taxon>
        <taxon>Vertebrata</taxon>
        <taxon>Euteleostomi</taxon>
        <taxon>Actinopterygii</taxon>
        <taxon>Neopterygii</taxon>
        <taxon>Teleostei</taxon>
        <taxon>Neoteleostei</taxon>
        <taxon>Acanthomorphata</taxon>
        <taxon>Eupercaria</taxon>
        <taxon>Perciformes</taxon>
        <taxon>Notothenioidei</taxon>
        <taxon>Nototheniidae</taxon>
        <taxon>Dissostichus</taxon>
    </lineage>
</organism>
<evidence type="ECO:0000256" key="1">
    <source>
        <dbReference type="SAM" id="MobiDB-lite"/>
    </source>
</evidence>
<dbReference type="EMBL" id="JAAKFY010000020">
    <property type="protein sequence ID" value="KAF3841492.1"/>
    <property type="molecule type" value="Genomic_DNA"/>
</dbReference>
<name>A0A7J5XWL4_DISMA</name>
<evidence type="ECO:0000313" key="2">
    <source>
        <dbReference type="EMBL" id="KAF3841492.1"/>
    </source>
</evidence>
<reference evidence="2 3" key="1">
    <citation type="submission" date="2020-03" db="EMBL/GenBank/DDBJ databases">
        <title>Dissostichus mawsoni Genome sequencing and assembly.</title>
        <authorList>
            <person name="Park H."/>
        </authorList>
    </citation>
    <scope>NUCLEOTIDE SEQUENCE [LARGE SCALE GENOMIC DNA]</scope>
    <source>
        <strain evidence="2">DM0001</strain>
        <tissue evidence="2">Muscle</tissue>
    </source>
</reference>
<evidence type="ECO:0000313" key="3">
    <source>
        <dbReference type="Proteomes" id="UP000518266"/>
    </source>
</evidence>
<dbReference type="Proteomes" id="UP000518266">
    <property type="component" value="Unassembled WGS sequence"/>
</dbReference>
<keyword evidence="3" id="KW-1185">Reference proteome</keyword>
<accession>A0A7J5XWL4</accession>
<sequence length="135" mass="14689">MLKLISSGMSGHRVLSTLTCVIPPERNASSRVSFCLLLLWCLNHVLPPRDAKDEVLGPSHHHSQGAAGGEPPPPLERPEPRRSSGVVRFDLDEAGLLHPPDGSGLLQQVSRDSSQRESLSCLTFRPSLLIQELSL</sequence>
<comment type="caution">
    <text evidence="2">The sequence shown here is derived from an EMBL/GenBank/DDBJ whole genome shotgun (WGS) entry which is preliminary data.</text>
</comment>
<dbReference type="AlphaFoldDB" id="A0A7J5XWL4"/>
<protein>
    <submittedName>
        <fullName evidence="2">Uncharacterized protein</fullName>
    </submittedName>
</protein>
<gene>
    <name evidence="2" type="ORF">F7725_007354</name>
</gene>
<feature type="region of interest" description="Disordered" evidence="1">
    <location>
        <begin position="51"/>
        <end position="84"/>
    </location>
</feature>
<proteinExistence type="predicted"/>